<evidence type="ECO:0000313" key="2">
    <source>
        <dbReference type="Proteomes" id="UP000253506"/>
    </source>
</evidence>
<dbReference type="AlphaFoldDB" id="A0A368ZNN2"/>
<accession>A0A368ZNN2</accession>
<gene>
    <name evidence="1" type="ORF">DFP77_1499</name>
</gene>
<protein>
    <submittedName>
        <fullName evidence="1">Uncharacterized protein</fullName>
    </submittedName>
</protein>
<dbReference type="RefSeq" id="WP_114413652.1">
    <property type="nucleotide sequence ID" value="NZ_QPJQ01000049.1"/>
</dbReference>
<proteinExistence type="predicted"/>
<dbReference type="EMBL" id="QPJQ01000049">
    <property type="protein sequence ID" value="RCW94166.1"/>
    <property type="molecule type" value="Genomic_DNA"/>
</dbReference>
<organism evidence="1 2">
    <name type="scientific">Marinomonas foliarum</name>
    <dbReference type="NCBI Taxonomy" id="491950"/>
    <lineage>
        <taxon>Bacteria</taxon>
        <taxon>Pseudomonadati</taxon>
        <taxon>Pseudomonadota</taxon>
        <taxon>Gammaproteobacteria</taxon>
        <taxon>Oceanospirillales</taxon>
        <taxon>Oceanospirillaceae</taxon>
        <taxon>Marinomonas</taxon>
    </lineage>
</organism>
<dbReference type="OrthoDB" id="6626466at2"/>
<sequence length="714" mass="80380">MSAPSTKKSAKDHRPKVISFRTALDGLNIAARQSVLWPCHAFNISIPQKKKSGLNVFEETVLKITEIESGDTEKIALLTCLEKELVAFIQNRLNQLGLLNDRYELSEHGQELLNEWQNKSDGNLEYTVATVFVDLLSGKLLPYVSTEQLSYKKISRIGDNGFIDFLINPTNEKSRVSARQIRPAKDSFWKAVPDSNDIIRAIREFKKKYKRHALLNQGVDQYPPPVPMAEAISLHENPELVYLHCNVLIQIGNSDLLVTDGCGFGFSESFANYLTSQDWKWVIDLKNKGVIDRLNSNQSNEEAEDESSAADGLKNYPRIARPLRRAQEYLSDAEKIEVDSSNDEQEFARLTGLAVVALYEAIEWALRFVVSDNPVTHWERLFSSQSYRENDKILRSFATKIGFDVSDSVKVLLQVKPGKIRAVDRGVSEMQPLLALAIAGAINDPNHPLNHLAIEDSGCLSFINALKEVRDPVSHGSSTDVELSPETLEGYRDRTTRLIQSLIPDITEDAYTAKTKQERDIDQVRLKARIELDKSLGLGFVQAVSPSLREELVKVTILSQRTTLDNEQLQRYINLLASIMQLSLLEVAKDRRKIVKNRNKLRDEAIEKIVQSGLVPASDAIPVQISTINADRLYRATQGSSTTLGAQLLALCLLASEGELLVLKRCFPNCFELIAKLIKLRGHGNHHQHDFTRENLESLKINVFKLVKIIMEVF</sequence>
<reference evidence="1 2" key="1">
    <citation type="submission" date="2018-07" db="EMBL/GenBank/DDBJ databases">
        <title>Genomic Encyclopedia of Type Strains, Phase III (KMG-III): the genomes of soil and plant-associated and newly described type strains.</title>
        <authorList>
            <person name="Whitman W."/>
        </authorList>
    </citation>
    <scope>NUCLEOTIDE SEQUENCE [LARGE SCALE GENOMIC DNA]</scope>
    <source>
        <strain evidence="1 2">CECT 7731</strain>
    </source>
</reference>
<evidence type="ECO:0000313" key="1">
    <source>
        <dbReference type="EMBL" id="RCW94166.1"/>
    </source>
</evidence>
<comment type="caution">
    <text evidence="1">The sequence shown here is derived from an EMBL/GenBank/DDBJ whole genome shotgun (WGS) entry which is preliminary data.</text>
</comment>
<name>A0A368ZNN2_9GAMM</name>
<dbReference type="Proteomes" id="UP000253506">
    <property type="component" value="Unassembled WGS sequence"/>
</dbReference>